<dbReference type="AlphaFoldDB" id="A0A0E9PSG0"/>
<organism evidence="1">
    <name type="scientific">Anguilla anguilla</name>
    <name type="common">European freshwater eel</name>
    <name type="synonym">Muraena anguilla</name>
    <dbReference type="NCBI Taxonomy" id="7936"/>
    <lineage>
        <taxon>Eukaryota</taxon>
        <taxon>Metazoa</taxon>
        <taxon>Chordata</taxon>
        <taxon>Craniata</taxon>
        <taxon>Vertebrata</taxon>
        <taxon>Euteleostomi</taxon>
        <taxon>Actinopterygii</taxon>
        <taxon>Neopterygii</taxon>
        <taxon>Teleostei</taxon>
        <taxon>Anguilliformes</taxon>
        <taxon>Anguillidae</taxon>
        <taxon>Anguilla</taxon>
    </lineage>
</organism>
<reference evidence="1" key="1">
    <citation type="submission" date="2014-11" db="EMBL/GenBank/DDBJ databases">
        <authorList>
            <person name="Amaro Gonzalez C."/>
        </authorList>
    </citation>
    <scope>NUCLEOTIDE SEQUENCE</scope>
</reference>
<evidence type="ECO:0000313" key="1">
    <source>
        <dbReference type="EMBL" id="JAH07025.1"/>
    </source>
</evidence>
<sequence length="48" mass="5594">MHSILLPPLFLLKCNDFHLVIVKMFMQKRIMTLQYVIFCACISHADGL</sequence>
<accession>A0A0E9PSG0</accession>
<dbReference type="EMBL" id="GBXM01101552">
    <property type="protein sequence ID" value="JAH07025.1"/>
    <property type="molecule type" value="Transcribed_RNA"/>
</dbReference>
<protein>
    <submittedName>
        <fullName evidence="1">Uncharacterized protein</fullName>
    </submittedName>
</protein>
<proteinExistence type="predicted"/>
<reference evidence="1" key="2">
    <citation type="journal article" date="2015" name="Fish Shellfish Immunol.">
        <title>Early steps in the European eel (Anguilla anguilla)-Vibrio vulnificus interaction in the gills: Role of the RtxA13 toxin.</title>
        <authorList>
            <person name="Callol A."/>
            <person name="Pajuelo D."/>
            <person name="Ebbesson L."/>
            <person name="Teles M."/>
            <person name="MacKenzie S."/>
            <person name="Amaro C."/>
        </authorList>
    </citation>
    <scope>NUCLEOTIDE SEQUENCE</scope>
</reference>
<name>A0A0E9PSG0_ANGAN</name>